<dbReference type="Pfam" id="PF03747">
    <property type="entry name" value="ADP_ribosyl_GH"/>
    <property type="match status" value="1"/>
</dbReference>
<keyword evidence="1" id="KW-0479">Metal-binding</keyword>
<dbReference type="InterPro" id="IPR036705">
    <property type="entry name" value="Ribosyl_crysJ1_sf"/>
</dbReference>
<keyword evidence="1" id="KW-0460">Magnesium</keyword>
<dbReference type="EMBL" id="CAJNOJ010000116">
    <property type="protein sequence ID" value="CAF1144988.1"/>
    <property type="molecule type" value="Genomic_DNA"/>
</dbReference>
<dbReference type="PANTHER" id="PTHR16222">
    <property type="entry name" value="ADP-RIBOSYLGLYCOHYDROLASE"/>
    <property type="match status" value="1"/>
</dbReference>
<dbReference type="Gene3D" id="1.25.40.10">
    <property type="entry name" value="Tetratricopeptide repeat domain"/>
    <property type="match status" value="1"/>
</dbReference>
<keyword evidence="3" id="KW-0812">Transmembrane</keyword>
<feature type="binding site" evidence="1">
    <location>
        <position position="169"/>
    </location>
    <ligand>
        <name>Mg(2+)</name>
        <dbReference type="ChEBI" id="CHEBI:18420"/>
        <label>1</label>
    </ligand>
</feature>
<dbReference type="PANTHER" id="PTHR16222:SF28">
    <property type="entry name" value="ADP-RIBOSYLGLYCOHYDROLASE"/>
    <property type="match status" value="1"/>
</dbReference>
<protein>
    <submittedName>
        <fullName evidence="4">Uncharacterized protein</fullName>
    </submittedName>
</protein>
<keyword evidence="3" id="KW-0472">Membrane</keyword>
<dbReference type="Proteomes" id="UP000663852">
    <property type="component" value="Unassembled WGS sequence"/>
</dbReference>
<comment type="cofactor">
    <cofactor evidence="1">
        <name>Mg(2+)</name>
        <dbReference type="ChEBI" id="CHEBI:18420"/>
    </cofactor>
    <text evidence="1">Binds 2 magnesium ions per subunit.</text>
</comment>
<feature type="transmembrane region" description="Helical" evidence="3">
    <location>
        <begin position="1736"/>
        <end position="1755"/>
    </location>
</feature>
<evidence type="ECO:0000256" key="2">
    <source>
        <dbReference type="SAM" id="MobiDB-lite"/>
    </source>
</evidence>
<feature type="compositionally biased region" description="Polar residues" evidence="2">
    <location>
        <begin position="64"/>
        <end position="82"/>
    </location>
</feature>
<dbReference type="SMART" id="SM00028">
    <property type="entry name" value="TPR"/>
    <property type="match status" value="3"/>
</dbReference>
<proteinExistence type="predicted"/>
<dbReference type="SUPFAM" id="SSF101478">
    <property type="entry name" value="ADP-ribosylglycohydrolase"/>
    <property type="match status" value="1"/>
</dbReference>
<feature type="binding site" evidence="1">
    <location>
        <position position="168"/>
    </location>
    <ligand>
        <name>Mg(2+)</name>
        <dbReference type="ChEBI" id="CHEBI:18420"/>
        <label>1</label>
    </ligand>
</feature>
<keyword evidence="3" id="KW-1133">Transmembrane helix</keyword>
<comment type="caution">
    <text evidence="4">The sequence shown here is derived from an EMBL/GenBank/DDBJ whole genome shotgun (WGS) entry which is preliminary data.</text>
</comment>
<dbReference type="InterPro" id="IPR019734">
    <property type="entry name" value="TPR_rpt"/>
</dbReference>
<feature type="compositionally biased region" description="Basic and acidic residues" evidence="2">
    <location>
        <begin position="1"/>
        <end position="11"/>
    </location>
</feature>
<accession>A0A814SEJ0</accession>
<gene>
    <name evidence="4" type="ORF">EDS130_LOCUS22297</name>
</gene>
<dbReference type="InterPro" id="IPR050792">
    <property type="entry name" value="ADP-ribosylglycohydrolase"/>
</dbReference>
<dbReference type="SUPFAM" id="SSF48452">
    <property type="entry name" value="TPR-like"/>
    <property type="match status" value="1"/>
</dbReference>
<feature type="binding site" evidence="1">
    <location>
        <position position="392"/>
    </location>
    <ligand>
        <name>Mg(2+)</name>
        <dbReference type="ChEBI" id="CHEBI:18420"/>
        <label>1</label>
    </ligand>
</feature>
<sequence>MGDNGENRDESGNQLASSSSLSLNSNDNRQSDDVQVPMNVDKDSPSNTNEKNTSEHTVHEVPTIQRQPSSDSDTPESLNDNGISYEKDEPDLIETLLAKQSGETAKLLDRLLGCAYGQALGDAYGLATEFEDRALVQQNYPDLTKLIPFPDYISTHHNRRWARGDWTDDTDQWILILETLMEPDGDVKLFARKLKSWIQRGYPELGDHGGMGLGANVSQVVHSTGYLTDPLAASEVVWIRSGRQAAPNGAVMRCSASALVHFQDKDKMKDTTMNMCKVTHFDPRCLASCLAVCLTITYLLNEKDENVDIESLIERAQTETIDTLGDQLSTAHREAFLWHTDKSRTLSDLDLDEPRSIGYTYKCLGSGFYGLRSNESFEKTLNDLIRYGGDADTNGAVCGTMFGARYGYKKLPKEWLRATPYKKWFDKKLIDIDLIVHEHFFIDPDKQANVSINMIFIIILTFITINQFADCQFWNTTGEILPWESYLELGHIERPLGLTLNRSSIAHHHFSIGYLCLQSFMYDEAQDAFDLAINATPTFLEAYIGKMLACKHALWADTDFVCGLTAYNSSKTMLTTSNITPTTLQSLLLASVYEWFANQSSVTAGELAFLSSIEKVAKMYTNETDIQVLYGLALLNVAYQSQYESQLDPKPMAKSREVLKLALRKEPTHPGALHYLIHAYDVDRVTTAEKATEFAITFNKTVLTLSHAQHMPAHIWMRIGAWLSAISADRTAVEVSFGLCATKILQQHVSISSSDLPSILMRFNSSNDVRLFLQCDAENRAHSTEWLSYSRLQAGDWLGSVSLLRDLFLAENQSSLTPLHYLPFAYRTQARSVVEIFFWFPYDDQFLDKSQSLLVFNKDQPLVLFGDNATGFYQIWSEAGYRFVDCLQLLTNFRSSNNKSDVFSTIDRHLARLDILSNRTIPFSRYVANNIQMMIPQIRGMRAFVNGSWQECLNELFAATQLESKVLSNGNNPTLIFARSSELLALHFLLMYEKYQDNMNSTDSFIYKLNGTEISVDKFPSLALDYYEKADKLAPNRAINTLGMARANAHLDRAHTATNLYRQLIFQMTSANYSDENFLQEANEFLEQHNSTISRTLPVIYNQIISQSWNTSDGILPWEIYAQLANIQRPLGISLNQSSLAHHHFAIGYFCLHSFMYDEAQQAFDLAIETDPTFIEAYVGKMLTCKRPLGSYTDFQCGLDVYNNISSIESKYTVTLTSQQSSLIQTVYTWYSNQSSVAAGELAFLSAIEKLVEASPSETDFRVLWGLSLLNVAFQYQYEGQMEPEPMIKAREVLQVALTNEPTHPGALHYMIRAYDVAQSNISAKAIDFVTKYQNLSSQLSYSKHIPALIFMRTGSMISAKSSDETALIDSLTLCLIKILGRNSTIPSSQLSSILALLNSSSQMQSFLLCDARNRATFTEWLSFSRLQTGNWQGTLSPILDLYIAYNQSQPPSNLYLSYAYRTRARAVINIFYWLPYDTQFIDKANEIQRLSETLDFIASSDDKTDWDLSWSEAGYRLSMCLRLLTSVNTSYSDPTVKATIDEHLARFAVLANRTAPLNKYISTSISLMIYQVQGIIFYKNNSLEECLNVLRQAALAESQLVMDNNSPTLIYARSSELLAMHLLLIHRKYIDSTVPANLTTYMLNSTAITVSQFPQYALNLYESADMSAPNRAINILGMARAYSQLRYNNAAERLYQKLLDQITSSNNADSVFAEEANHFIAQKGELTGSAHDERFRFHSIVISLVFNLSVYFLLIKQ</sequence>
<organism evidence="4 5">
    <name type="scientific">Adineta ricciae</name>
    <name type="common">Rotifer</name>
    <dbReference type="NCBI Taxonomy" id="249248"/>
    <lineage>
        <taxon>Eukaryota</taxon>
        <taxon>Metazoa</taxon>
        <taxon>Spiralia</taxon>
        <taxon>Gnathifera</taxon>
        <taxon>Rotifera</taxon>
        <taxon>Eurotatoria</taxon>
        <taxon>Bdelloidea</taxon>
        <taxon>Adinetida</taxon>
        <taxon>Adinetidae</taxon>
        <taxon>Adineta</taxon>
    </lineage>
</organism>
<feature type="compositionally biased region" description="Low complexity" evidence="2">
    <location>
        <begin position="12"/>
        <end position="28"/>
    </location>
</feature>
<evidence type="ECO:0000256" key="1">
    <source>
        <dbReference type="PIRSR" id="PIRSR605502-1"/>
    </source>
</evidence>
<feature type="region of interest" description="Disordered" evidence="2">
    <location>
        <begin position="1"/>
        <end position="87"/>
    </location>
</feature>
<evidence type="ECO:0000256" key="3">
    <source>
        <dbReference type="SAM" id="Phobius"/>
    </source>
</evidence>
<dbReference type="Gene3D" id="1.10.4080.10">
    <property type="entry name" value="ADP-ribosylation/Crystallin J1"/>
    <property type="match status" value="1"/>
</dbReference>
<dbReference type="InterPro" id="IPR011990">
    <property type="entry name" value="TPR-like_helical_dom_sf"/>
</dbReference>
<dbReference type="OrthoDB" id="9988177at2759"/>
<dbReference type="GO" id="GO:0046872">
    <property type="term" value="F:metal ion binding"/>
    <property type="evidence" value="ECO:0007669"/>
    <property type="project" value="UniProtKB-KW"/>
</dbReference>
<reference evidence="4" key="1">
    <citation type="submission" date="2021-02" db="EMBL/GenBank/DDBJ databases">
        <authorList>
            <person name="Nowell W R."/>
        </authorList>
    </citation>
    <scope>NUCLEOTIDE SEQUENCE</scope>
</reference>
<dbReference type="InterPro" id="IPR005502">
    <property type="entry name" value="Ribosyl_crysJ1"/>
</dbReference>
<feature type="binding site" evidence="1">
    <location>
        <position position="390"/>
    </location>
    <ligand>
        <name>Mg(2+)</name>
        <dbReference type="ChEBI" id="CHEBI:18420"/>
        <label>1</label>
    </ligand>
</feature>
<feature type="binding site" evidence="1">
    <location>
        <position position="167"/>
    </location>
    <ligand>
        <name>Mg(2+)</name>
        <dbReference type="ChEBI" id="CHEBI:18420"/>
        <label>1</label>
    </ligand>
</feature>
<evidence type="ECO:0000313" key="4">
    <source>
        <dbReference type="EMBL" id="CAF1144988.1"/>
    </source>
</evidence>
<feature type="binding site" evidence="1">
    <location>
        <position position="393"/>
    </location>
    <ligand>
        <name>Mg(2+)</name>
        <dbReference type="ChEBI" id="CHEBI:18420"/>
        <label>1</label>
    </ligand>
</feature>
<name>A0A814SEJ0_ADIRI</name>
<evidence type="ECO:0000313" key="5">
    <source>
        <dbReference type="Proteomes" id="UP000663852"/>
    </source>
</evidence>